<evidence type="ECO:0000313" key="2">
    <source>
        <dbReference type="EMBL" id="GEU45914.1"/>
    </source>
</evidence>
<name>A0A6L2KDH5_TANCI</name>
<protein>
    <recommendedName>
        <fullName evidence="3">Integrase, catalytic region, zinc finger, CCHC-type, peptidase aspartic, catalytic</fullName>
    </recommendedName>
</protein>
<feature type="coiled-coil region" evidence="1">
    <location>
        <begin position="199"/>
        <end position="274"/>
    </location>
</feature>
<keyword evidence="1" id="KW-0175">Coiled coil</keyword>
<gene>
    <name evidence="2" type="ORF">Tci_017892</name>
</gene>
<organism evidence="2">
    <name type="scientific">Tanacetum cinerariifolium</name>
    <name type="common">Dalmatian daisy</name>
    <name type="synonym">Chrysanthemum cinerariifolium</name>
    <dbReference type="NCBI Taxonomy" id="118510"/>
    <lineage>
        <taxon>Eukaryota</taxon>
        <taxon>Viridiplantae</taxon>
        <taxon>Streptophyta</taxon>
        <taxon>Embryophyta</taxon>
        <taxon>Tracheophyta</taxon>
        <taxon>Spermatophyta</taxon>
        <taxon>Magnoliopsida</taxon>
        <taxon>eudicotyledons</taxon>
        <taxon>Gunneridae</taxon>
        <taxon>Pentapetalae</taxon>
        <taxon>asterids</taxon>
        <taxon>campanulids</taxon>
        <taxon>Asterales</taxon>
        <taxon>Asteraceae</taxon>
        <taxon>Asteroideae</taxon>
        <taxon>Anthemideae</taxon>
        <taxon>Anthemidinae</taxon>
        <taxon>Tanacetum</taxon>
    </lineage>
</organism>
<dbReference type="EMBL" id="BKCJ010002053">
    <property type="protein sequence ID" value="GEU45914.1"/>
    <property type="molecule type" value="Genomic_DNA"/>
</dbReference>
<dbReference type="AlphaFoldDB" id="A0A6L2KDH5"/>
<accession>A0A6L2KDH5</accession>
<sequence>MTFNHQFTIMFILHHHPSLKVEYASSVNQQPKFSQPDSGLIVLVFQKGDNLIDPINHMMSFLTAVVTSHYPTTNNQLRNSSNPRQQATINKRRVTLPPIQGRHTSLAADTSRTYTQGASRNNSGKQRTVIYYNYKGEGHMSKQCTKPKMKRDDSWFKDKVLLNSNSPVQQDALILFAIEQLKPQVVNCTKINLDNKSVNDTLTAELERYKEQVRVLKEGQIIDLKNKYNVSDSCAQSVEIDHLKQTLSKHLKEKESLMQTVTLLKNDYKKEESRNIDREFALEERIKHLDNIVFKRGFQNHFYLKKAQQLEPMLYDGNVIEKTNAIVIHDIEETLMLAEESRSKMILKQKDPMMVEKKVNTTSIDYAVLNQLYQDFETRFVPQTELSAE</sequence>
<evidence type="ECO:0000256" key="1">
    <source>
        <dbReference type="SAM" id="Coils"/>
    </source>
</evidence>
<comment type="caution">
    <text evidence="2">The sequence shown here is derived from an EMBL/GenBank/DDBJ whole genome shotgun (WGS) entry which is preliminary data.</text>
</comment>
<reference evidence="2" key="1">
    <citation type="journal article" date="2019" name="Sci. Rep.">
        <title>Draft genome of Tanacetum cinerariifolium, the natural source of mosquito coil.</title>
        <authorList>
            <person name="Yamashiro T."/>
            <person name="Shiraishi A."/>
            <person name="Satake H."/>
            <person name="Nakayama K."/>
        </authorList>
    </citation>
    <scope>NUCLEOTIDE SEQUENCE</scope>
</reference>
<evidence type="ECO:0008006" key="3">
    <source>
        <dbReference type="Google" id="ProtNLM"/>
    </source>
</evidence>
<proteinExistence type="predicted"/>